<feature type="compositionally biased region" description="Polar residues" evidence="1">
    <location>
        <begin position="127"/>
        <end position="137"/>
    </location>
</feature>
<gene>
    <name evidence="2" type="ORF">FMOSSE_LOCUS12551</name>
</gene>
<accession>A0A9N9HBA7</accession>
<feature type="compositionally biased region" description="Polar residues" evidence="1">
    <location>
        <begin position="102"/>
        <end position="118"/>
    </location>
</feature>
<feature type="compositionally biased region" description="Polar residues" evidence="1">
    <location>
        <begin position="57"/>
        <end position="67"/>
    </location>
</feature>
<organism evidence="2 3">
    <name type="scientific">Funneliformis mosseae</name>
    <name type="common">Endomycorrhizal fungus</name>
    <name type="synonym">Glomus mosseae</name>
    <dbReference type="NCBI Taxonomy" id="27381"/>
    <lineage>
        <taxon>Eukaryota</taxon>
        <taxon>Fungi</taxon>
        <taxon>Fungi incertae sedis</taxon>
        <taxon>Mucoromycota</taxon>
        <taxon>Glomeromycotina</taxon>
        <taxon>Glomeromycetes</taxon>
        <taxon>Glomerales</taxon>
        <taxon>Glomeraceae</taxon>
        <taxon>Funneliformis</taxon>
    </lineage>
</organism>
<feature type="region of interest" description="Disordered" evidence="1">
    <location>
        <begin position="49"/>
        <end position="137"/>
    </location>
</feature>
<keyword evidence="3" id="KW-1185">Reference proteome</keyword>
<proteinExistence type="predicted"/>
<dbReference type="AlphaFoldDB" id="A0A9N9HBA7"/>
<reference evidence="2" key="1">
    <citation type="submission" date="2021-06" db="EMBL/GenBank/DDBJ databases">
        <authorList>
            <person name="Kallberg Y."/>
            <person name="Tangrot J."/>
            <person name="Rosling A."/>
        </authorList>
    </citation>
    <scope>NUCLEOTIDE SEQUENCE</scope>
    <source>
        <strain evidence="2">87-6 pot B 2015</strain>
    </source>
</reference>
<feature type="region of interest" description="Disordered" evidence="1">
    <location>
        <begin position="149"/>
        <end position="170"/>
    </location>
</feature>
<evidence type="ECO:0000313" key="2">
    <source>
        <dbReference type="EMBL" id="CAG8673915.1"/>
    </source>
</evidence>
<sequence length="170" mass="19187">MDQVVTRLKEIVKTANHQINDPGLNFNFGVISDKLFFMLQYFYKMYSSTSEPEESLEQPTDSYASSSYDKEESTEYVTIESDRQQDSININDDALQEDLSKSDQTFTEESTELATIGSNEHRDPDNIISQEHSSQPVQNIVTRSSAEYATIGSGGQPDSNNESKFGDVNW</sequence>
<dbReference type="EMBL" id="CAJVPP010006097">
    <property type="protein sequence ID" value="CAG8673915.1"/>
    <property type="molecule type" value="Genomic_DNA"/>
</dbReference>
<evidence type="ECO:0000256" key="1">
    <source>
        <dbReference type="SAM" id="MobiDB-lite"/>
    </source>
</evidence>
<comment type="caution">
    <text evidence="2">The sequence shown here is derived from an EMBL/GenBank/DDBJ whole genome shotgun (WGS) entry which is preliminary data.</text>
</comment>
<name>A0A9N9HBA7_FUNMO</name>
<evidence type="ECO:0000313" key="3">
    <source>
        <dbReference type="Proteomes" id="UP000789375"/>
    </source>
</evidence>
<protein>
    <submittedName>
        <fullName evidence="2">14232_t:CDS:1</fullName>
    </submittedName>
</protein>
<dbReference type="Proteomes" id="UP000789375">
    <property type="component" value="Unassembled WGS sequence"/>
</dbReference>